<evidence type="ECO:0000259" key="5">
    <source>
        <dbReference type="PROSITE" id="PS51934"/>
    </source>
</evidence>
<reference evidence="6" key="2">
    <citation type="submission" date="2025-09" db="UniProtKB">
        <authorList>
            <consortium name="Ensembl"/>
        </authorList>
    </citation>
    <scope>IDENTIFICATION</scope>
</reference>
<dbReference type="GO" id="GO:0005737">
    <property type="term" value="C:cytoplasm"/>
    <property type="evidence" value="ECO:0007669"/>
    <property type="project" value="TreeGrafter"/>
</dbReference>
<proteinExistence type="inferred from homology"/>
<comment type="similarity">
    <text evidence="1">Belongs to the H-rev107 family.</text>
</comment>
<keyword evidence="7" id="KW-1185">Reference proteome</keyword>
<evidence type="ECO:0000256" key="4">
    <source>
        <dbReference type="ARBA" id="ARBA00023098"/>
    </source>
</evidence>
<dbReference type="PANTHER" id="PTHR13943">
    <property type="entry name" value="HRAS-LIKE SUPPRESSOR - RELATED"/>
    <property type="match status" value="1"/>
</dbReference>
<name>A0A3Q2P6J0_FUNHE</name>
<dbReference type="PANTHER" id="PTHR13943:SF31">
    <property type="entry name" value="PHOSPHOLIPASE A AND ACYLTRANSFERASE 3"/>
    <property type="match status" value="1"/>
</dbReference>
<reference evidence="6" key="1">
    <citation type="submission" date="2025-08" db="UniProtKB">
        <authorList>
            <consortium name="Ensembl"/>
        </authorList>
    </citation>
    <scope>IDENTIFICATION</scope>
</reference>
<dbReference type="GO" id="GO:0004623">
    <property type="term" value="F:phospholipase A2 activity"/>
    <property type="evidence" value="ECO:0007669"/>
    <property type="project" value="TreeGrafter"/>
</dbReference>
<dbReference type="Pfam" id="PF04970">
    <property type="entry name" value="LRAT"/>
    <property type="match status" value="1"/>
</dbReference>
<dbReference type="GO" id="GO:0016410">
    <property type="term" value="F:N-acyltransferase activity"/>
    <property type="evidence" value="ECO:0007669"/>
    <property type="project" value="TreeGrafter"/>
</dbReference>
<dbReference type="PROSITE" id="PS51934">
    <property type="entry name" value="LRAT"/>
    <property type="match status" value="1"/>
</dbReference>
<dbReference type="Proteomes" id="UP000265000">
    <property type="component" value="Unplaced"/>
</dbReference>
<evidence type="ECO:0000313" key="7">
    <source>
        <dbReference type="Proteomes" id="UP000265000"/>
    </source>
</evidence>
<dbReference type="GO" id="GO:0008970">
    <property type="term" value="F:phospholipase A1 activity"/>
    <property type="evidence" value="ECO:0007669"/>
    <property type="project" value="TreeGrafter"/>
</dbReference>
<evidence type="ECO:0000313" key="6">
    <source>
        <dbReference type="Ensembl" id="ENSFHEP00000007946.1"/>
    </source>
</evidence>
<dbReference type="Ensembl" id="ENSFHET00000002960.1">
    <property type="protein sequence ID" value="ENSFHEP00000007946.1"/>
    <property type="gene ID" value="ENSFHEG00000009152.1"/>
</dbReference>
<evidence type="ECO:0000256" key="3">
    <source>
        <dbReference type="ARBA" id="ARBA00022801"/>
    </source>
</evidence>
<organism evidence="6 7">
    <name type="scientific">Fundulus heteroclitus</name>
    <name type="common">Killifish</name>
    <name type="synonym">Mummichog</name>
    <dbReference type="NCBI Taxonomy" id="8078"/>
    <lineage>
        <taxon>Eukaryota</taxon>
        <taxon>Metazoa</taxon>
        <taxon>Chordata</taxon>
        <taxon>Craniata</taxon>
        <taxon>Vertebrata</taxon>
        <taxon>Euteleostomi</taxon>
        <taxon>Actinopterygii</taxon>
        <taxon>Neopterygii</taxon>
        <taxon>Teleostei</taxon>
        <taxon>Neoteleostei</taxon>
        <taxon>Acanthomorphata</taxon>
        <taxon>Ovalentaria</taxon>
        <taxon>Atherinomorphae</taxon>
        <taxon>Cyprinodontiformes</taxon>
        <taxon>Fundulidae</taxon>
        <taxon>Fundulus</taxon>
    </lineage>
</organism>
<sequence>MWSSGNKQQPKPGDLIEIFRSGYQHWAVYIGRGHVVHLVVTGDGSSVPVPGEMGVVLEQKLEEVVGNDRWRINNYLDKKRKPQQGYAIVKQAIGFIDARLPYSVIKSNCEHFATDLRYEKPTSRQRFCSNYIFTHHYCTALFAVLLLNEQRSNNCIVVTKFKWI</sequence>
<keyword evidence="4" id="KW-0443">Lipid metabolism</keyword>
<accession>A0A3Q2P6J0</accession>
<evidence type="ECO:0000256" key="2">
    <source>
        <dbReference type="ARBA" id="ARBA00022679"/>
    </source>
</evidence>
<dbReference type="GO" id="GO:0070292">
    <property type="term" value="P:N-acylphosphatidylethanolamine metabolic process"/>
    <property type="evidence" value="ECO:0007669"/>
    <property type="project" value="TreeGrafter"/>
</dbReference>
<keyword evidence="2" id="KW-0808">Transferase</keyword>
<feature type="domain" description="LRAT" evidence="5">
    <location>
        <begin position="15"/>
        <end position="125"/>
    </location>
</feature>
<dbReference type="Gene3D" id="3.90.1720.10">
    <property type="entry name" value="endopeptidase domain like (from Nostoc punctiforme)"/>
    <property type="match status" value="1"/>
</dbReference>
<dbReference type="InterPro" id="IPR051496">
    <property type="entry name" value="H-rev107_PLA/AT"/>
</dbReference>
<evidence type="ECO:0000256" key="1">
    <source>
        <dbReference type="ARBA" id="ARBA00007824"/>
    </source>
</evidence>
<dbReference type="InterPro" id="IPR007053">
    <property type="entry name" value="LRAT_dom"/>
</dbReference>
<dbReference type="GeneTree" id="ENSGT00940000162660"/>
<protein>
    <recommendedName>
        <fullName evidence="5">LRAT domain-containing protein</fullName>
    </recommendedName>
</protein>
<dbReference type="AlphaFoldDB" id="A0A3Q2P6J0"/>
<keyword evidence="3" id="KW-0378">Hydrolase</keyword>